<feature type="region of interest" description="Disordered" evidence="1">
    <location>
        <begin position="1"/>
        <end position="25"/>
    </location>
</feature>
<keyword evidence="3" id="KW-1185">Reference proteome</keyword>
<organism evidence="2 3">
    <name type="scientific">Fusarium coffeatum</name>
    <dbReference type="NCBI Taxonomy" id="231269"/>
    <lineage>
        <taxon>Eukaryota</taxon>
        <taxon>Fungi</taxon>
        <taxon>Dikarya</taxon>
        <taxon>Ascomycota</taxon>
        <taxon>Pezizomycotina</taxon>
        <taxon>Sordariomycetes</taxon>
        <taxon>Hypocreomycetidae</taxon>
        <taxon>Hypocreales</taxon>
        <taxon>Nectriaceae</taxon>
        <taxon>Fusarium</taxon>
        <taxon>Fusarium incarnatum-equiseti species complex</taxon>
    </lineage>
</organism>
<dbReference type="GeneID" id="41993122"/>
<feature type="compositionally biased region" description="Basic residues" evidence="1">
    <location>
        <begin position="255"/>
        <end position="265"/>
    </location>
</feature>
<gene>
    <name evidence="2" type="ORF">FIESC28_03677</name>
</gene>
<accession>A0A366S4B8</accession>
<comment type="caution">
    <text evidence="2">The sequence shown here is derived from an EMBL/GenBank/DDBJ whole genome shotgun (WGS) entry which is preliminary data.</text>
</comment>
<dbReference type="AlphaFoldDB" id="A0A366S4B8"/>
<name>A0A366S4B8_9HYPO</name>
<dbReference type="RefSeq" id="XP_031018086.1">
    <property type="nucleotide sequence ID" value="XM_031157826.1"/>
</dbReference>
<dbReference type="OrthoDB" id="5421421at2759"/>
<evidence type="ECO:0000256" key="1">
    <source>
        <dbReference type="SAM" id="MobiDB-lite"/>
    </source>
</evidence>
<evidence type="ECO:0000313" key="3">
    <source>
        <dbReference type="Proteomes" id="UP000253153"/>
    </source>
</evidence>
<dbReference type="Proteomes" id="UP000253153">
    <property type="component" value="Unassembled WGS sequence"/>
</dbReference>
<evidence type="ECO:0000313" key="2">
    <source>
        <dbReference type="EMBL" id="RBR23495.1"/>
    </source>
</evidence>
<sequence length="523" mass="59339">MVEQQYIAPGLPQPAGLSGAPTLHDSISTTTAPNYHDLSSYASIPSSFNTLPNQYDPNLLTPISVVDSPPLHGVSKIGSQYPPPPSTPNQQPSPPGSSDMYNHQWAGHFDVNNQSPQASSPMTSQAAQVSGEFLHTNYVHDGRRTPGPPEPYMGAFGVSNGPPEQQPLPQPYYVMPHHPVEQHQEHMMVRDHHQVPMGMHQREIPGTPLLGEPHRIQYGRRPSPEESSLHNLPSGVPRSMTASPRRRSAFQNTGRVKKRHSKRTGASRNAASEDPVSEHKNCFGQEVPPALKSTCPDEERCIFESRWQHRNQKGQDMWESIQGDFKERFQKCPGKEMLQMKFKRGRAKYYDWIPKDENLLREAWLRVEKNRYQQVLDTFLEMGGSRNMRLNASDIEIKVTNDLKLEEGLYMESYGDANIRRRRKPASVRKRVGHGMENEMSINDEMMSVGSHTTHEDEVINQVHGLPTMKMEEDAPGDHMEAQMWDHQMKMEPGAMPQRNDRIPHMMRMSPTSQPMYEGRRGS</sequence>
<protein>
    <submittedName>
        <fullName evidence="2">Uncharacterized protein</fullName>
    </submittedName>
</protein>
<feature type="region of interest" description="Disordered" evidence="1">
    <location>
        <begin position="218"/>
        <end position="284"/>
    </location>
</feature>
<proteinExistence type="predicted"/>
<reference evidence="2 3" key="1">
    <citation type="submission" date="2018-06" db="EMBL/GenBank/DDBJ databases">
        <title>Fusarium incarnatum-equiseti species complex species 28.</title>
        <authorList>
            <person name="Gardiner D.M."/>
        </authorList>
    </citation>
    <scope>NUCLEOTIDE SEQUENCE [LARGE SCALE GENOMIC DNA]</scope>
    <source>
        <strain evidence="2 3">FIESC_28</strain>
    </source>
</reference>
<feature type="compositionally biased region" description="Pro residues" evidence="1">
    <location>
        <begin position="81"/>
        <end position="95"/>
    </location>
</feature>
<feature type="region of interest" description="Disordered" evidence="1">
    <location>
        <begin position="71"/>
        <end position="104"/>
    </location>
</feature>
<dbReference type="EMBL" id="QKXC01000074">
    <property type="protein sequence ID" value="RBR23495.1"/>
    <property type="molecule type" value="Genomic_DNA"/>
</dbReference>